<dbReference type="Proteomes" id="UP000515847">
    <property type="component" value="Chromosome"/>
</dbReference>
<gene>
    <name evidence="1" type="ORF">BR63_07895</name>
</gene>
<protein>
    <submittedName>
        <fullName evidence="1">Uncharacterized protein</fullName>
    </submittedName>
</protein>
<sequence>MIHMTFTLPAFLTTIVGELMELHHVYGYMIQNAPTEEARRMVEMNRMTVHHTMEKMKKLYMEMGGKAIPPLHEEALEEPRQFTNFVDAARYAFKEEAQLFNWLKELYLIADACYRDVFFDTMHDHALNAMRLLYLIG</sequence>
<dbReference type="KEGG" id="tfr:BR63_07895"/>
<evidence type="ECO:0000313" key="2">
    <source>
        <dbReference type="Proteomes" id="UP000515847"/>
    </source>
</evidence>
<proteinExistence type="predicted"/>
<keyword evidence="2" id="KW-1185">Reference proteome</keyword>
<dbReference type="AlphaFoldDB" id="A0A7G6E2D7"/>
<accession>A0A7G6E2D7</accession>
<name>A0A7G6E2D7_THEFR</name>
<dbReference type="OrthoDB" id="573482at2"/>
<dbReference type="RefSeq" id="WP_034424851.1">
    <property type="nucleotide sequence ID" value="NZ_CP045798.1"/>
</dbReference>
<organism evidence="1 2">
    <name type="scientific">Thermanaerosceptrum fracticalcis</name>
    <dbReference type="NCBI Taxonomy" id="1712410"/>
    <lineage>
        <taxon>Bacteria</taxon>
        <taxon>Bacillati</taxon>
        <taxon>Bacillota</taxon>
        <taxon>Clostridia</taxon>
        <taxon>Eubacteriales</taxon>
        <taxon>Peptococcaceae</taxon>
        <taxon>Thermanaerosceptrum</taxon>
    </lineage>
</organism>
<evidence type="ECO:0000313" key="1">
    <source>
        <dbReference type="EMBL" id="QNB46241.1"/>
    </source>
</evidence>
<reference evidence="1 2" key="1">
    <citation type="journal article" date="2019" name="Front. Microbiol.">
        <title>Thermoanaerosceptrum fracticalcis gen. nov. sp. nov., a Novel Fumarate-Fermenting Microorganism From a Deep Fractured Carbonate Aquifer of the US Great Basin.</title>
        <authorList>
            <person name="Hamilton-Brehm S.D."/>
            <person name="Stewart L.E."/>
            <person name="Zavarin M."/>
            <person name="Caldwell M."/>
            <person name="Lawson P.A."/>
            <person name="Onstott T.C."/>
            <person name="Grzymski J."/>
            <person name="Neveux I."/>
            <person name="Lollar B.S."/>
            <person name="Russell C.E."/>
            <person name="Moser D.P."/>
        </authorList>
    </citation>
    <scope>NUCLEOTIDE SEQUENCE [LARGE SCALE GENOMIC DNA]</scope>
    <source>
        <strain evidence="1 2">DRI-13</strain>
    </source>
</reference>
<dbReference type="EMBL" id="CP045798">
    <property type="protein sequence ID" value="QNB46241.1"/>
    <property type="molecule type" value="Genomic_DNA"/>
</dbReference>